<keyword evidence="2" id="KW-1185">Reference proteome</keyword>
<dbReference type="RefSeq" id="WP_108129381.1">
    <property type="nucleotide sequence ID" value="NZ_QBKP01000008.1"/>
</dbReference>
<dbReference type="Proteomes" id="UP000244224">
    <property type="component" value="Unassembled WGS sequence"/>
</dbReference>
<dbReference type="OrthoDB" id="7863224at2"/>
<name>A0A2T6AZ85_9RHOB</name>
<evidence type="ECO:0000313" key="1">
    <source>
        <dbReference type="EMBL" id="PTX49124.1"/>
    </source>
</evidence>
<proteinExistence type="predicted"/>
<organism evidence="1 2">
    <name type="scientific">Gemmobacter caeni</name>
    <dbReference type="NCBI Taxonomy" id="589035"/>
    <lineage>
        <taxon>Bacteria</taxon>
        <taxon>Pseudomonadati</taxon>
        <taxon>Pseudomonadota</taxon>
        <taxon>Alphaproteobacteria</taxon>
        <taxon>Rhodobacterales</taxon>
        <taxon>Paracoccaceae</taxon>
        <taxon>Gemmobacter</taxon>
    </lineage>
</organism>
<comment type="caution">
    <text evidence="1">The sequence shown here is derived from an EMBL/GenBank/DDBJ whole genome shotgun (WGS) entry which is preliminary data.</text>
</comment>
<evidence type="ECO:0000313" key="2">
    <source>
        <dbReference type="Proteomes" id="UP000244224"/>
    </source>
</evidence>
<protein>
    <submittedName>
        <fullName evidence="1">Uncharacterized protein</fullName>
    </submittedName>
</protein>
<sequence>MSKEKRRHPEFGARFELACDGNPLVPPQNYGRLSWIVKQFKDRFDTDVTIESVRKWSIGVTYPRPDAMMKLAAILAVDQAWLALGTTSEISEKDAKIRKAEMSGAVNLLAGIIQMSGCHPAFPDNADDRAREESTDLYAIIRGAQYRLHVALGQKEGAAVTFSVPVSAVDNNIVIGVVQEEGFCFRFFEINHDTLAEGKRKDGAVIVRVDDATQMPFREIKSFAERL</sequence>
<dbReference type="AlphaFoldDB" id="A0A2T6AZ85"/>
<reference evidence="1 2" key="1">
    <citation type="submission" date="2018-04" db="EMBL/GenBank/DDBJ databases">
        <title>Genomic Encyclopedia of Archaeal and Bacterial Type Strains, Phase II (KMG-II): from individual species to whole genera.</title>
        <authorList>
            <person name="Goeker M."/>
        </authorList>
    </citation>
    <scope>NUCLEOTIDE SEQUENCE [LARGE SCALE GENOMIC DNA]</scope>
    <source>
        <strain evidence="1 2">DSM 21823</strain>
    </source>
</reference>
<gene>
    <name evidence="1" type="ORF">C8N34_108234</name>
</gene>
<accession>A0A2T6AZ85</accession>
<dbReference type="EMBL" id="QBKP01000008">
    <property type="protein sequence ID" value="PTX49124.1"/>
    <property type="molecule type" value="Genomic_DNA"/>
</dbReference>